<dbReference type="Proteomes" id="UP000005139">
    <property type="component" value="Unassembled WGS sequence"/>
</dbReference>
<keyword evidence="1" id="KW-0812">Transmembrane</keyword>
<dbReference type="AlphaFoldDB" id="A1HR62"/>
<accession>A1HR62</accession>
<gene>
    <name evidence="2" type="ORF">TcarDRAFT_1311</name>
</gene>
<name>A1HR62_9FIRM</name>
<evidence type="ECO:0000256" key="1">
    <source>
        <dbReference type="SAM" id="Phobius"/>
    </source>
</evidence>
<sequence length="88" mass="10016">MKMGEKELNIELIERMTRLESKVDMILMQCPQCQAAVRKHDADIAALTQNIDSTHQRIDTIYRTASIISAAIALFMQAAVFVWQGVRH</sequence>
<reference evidence="2 3" key="2">
    <citation type="submission" date="2007-01" db="EMBL/GenBank/DDBJ databases">
        <title>Sequencing of the draft genome and assembly of Thermosinus carboxydivorans Nor1.</title>
        <authorList>
            <consortium name="US DOE Joint Genome Institute (JGI-PGF)"/>
            <person name="Copeland A."/>
            <person name="Lucas S."/>
            <person name="Lapidus A."/>
            <person name="Barry K."/>
            <person name="Glavina del Rio T."/>
            <person name="Dalin E."/>
            <person name="Tice H."/>
            <person name="Bruce D."/>
            <person name="Pitluck S."/>
            <person name="Richardson P."/>
        </authorList>
    </citation>
    <scope>NUCLEOTIDE SEQUENCE [LARGE SCALE GENOMIC DNA]</scope>
    <source>
        <strain evidence="2 3">Nor1</strain>
    </source>
</reference>
<evidence type="ECO:0000313" key="2">
    <source>
        <dbReference type="EMBL" id="EAX47576.1"/>
    </source>
</evidence>
<reference evidence="2 3" key="1">
    <citation type="submission" date="2007-01" db="EMBL/GenBank/DDBJ databases">
        <title>Annotation of the draft genome assembly of Thermosinus carboxydivorans Nor1.</title>
        <authorList>
            <consortium name="US DOE Joint Genome Institute (JGI-ORNL)"/>
            <person name="Larimer F."/>
            <person name="Land M."/>
            <person name="Hauser L."/>
        </authorList>
    </citation>
    <scope>NUCLEOTIDE SEQUENCE [LARGE SCALE GENOMIC DNA]</scope>
    <source>
        <strain evidence="2 3">Nor1</strain>
    </source>
</reference>
<keyword evidence="3" id="KW-1185">Reference proteome</keyword>
<comment type="caution">
    <text evidence="2">The sequence shown here is derived from an EMBL/GenBank/DDBJ whole genome shotgun (WGS) entry which is preliminary data.</text>
</comment>
<proteinExistence type="predicted"/>
<organism evidence="2 3">
    <name type="scientific">Thermosinus carboxydivorans Nor1</name>
    <dbReference type="NCBI Taxonomy" id="401526"/>
    <lineage>
        <taxon>Bacteria</taxon>
        <taxon>Bacillati</taxon>
        <taxon>Bacillota</taxon>
        <taxon>Negativicutes</taxon>
        <taxon>Selenomonadales</taxon>
        <taxon>Sporomusaceae</taxon>
        <taxon>Thermosinus</taxon>
    </lineage>
</organism>
<feature type="transmembrane region" description="Helical" evidence="1">
    <location>
        <begin position="65"/>
        <end position="86"/>
    </location>
</feature>
<keyword evidence="1" id="KW-0472">Membrane</keyword>
<evidence type="ECO:0000313" key="3">
    <source>
        <dbReference type="Proteomes" id="UP000005139"/>
    </source>
</evidence>
<protein>
    <submittedName>
        <fullName evidence="2">Uncharacterized protein</fullName>
    </submittedName>
</protein>
<dbReference type="eggNOG" id="ENOG5034C6G">
    <property type="taxonomic scope" value="Bacteria"/>
</dbReference>
<keyword evidence="1" id="KW-1133">Transmembrane helix</keyword>
<dbReference type="EMBL" id="AAWL01000009">
    <property type="protein sequence ID" value="EAX47576.1"/>
    <property type="molecule type" value="Genomic_DNA"/>
</dbReference>